<accession>A0A172WZ81</accession>
<dbReference type="GeneID" id="27924233"/>
<dbReference type="EMBL" id="KU565883">
    <property type="protein sequence ID" value="ANF29657.1"/>
    <property type="molecule type" value="Genomic_DNA"/>
</dbReference>
<organism evidence="1 2">
    <name type="scientific">Catopsilia pomona nucleopolyhedrovirus</name>
    <dbReference type="NCBI Taxonomy" id="1850906"/>
    <lineage>
        <taxon>Viruses</taxon>
        <taxon>Viruses incertae sedis</taxon>
        <taxon>Naldaviricetes</taxon>
        <taxon>Lefavirales</taxon>
        <taxon>Baculoviridae</taxon>
        <taxon>Alphabaculovirus</taxon>
        <taxon>Alphabaculovirus capomonae</taxon>
    </lineage>
</organism>
<gene>
    <name evidence="1" type="ORF">CapoNPV_009</name>
</gene>
<name>A0A172WZ81_9ABAC</name>
<evidence type="ECO:0000313" key="1">
    <source>
        <dbReference type="EMBL" id="ANF29657.1"/>
    </source>
</evidence>
<dbReference type="RefSeq" id="YP_009255266.1">
    <property type="nucleotide sequence ID" value="NC_030240.1"/>
</dbReference>
<keyword evidence="2" id="KW-1185">Reference proteome</keyword>
<sequence>MESGRYHPYKNINYFHWTNGGDTAIASYTNNSVMQKIATTTNQQQQQPPLLYCKAKKRLDFSLLPPQLPCIMNNINCDNCLARPL</sequence>
<dbReference type="Proteomes" id="UP000203996">
    <property type="component" value="Segment"/>
</dbReference>
<evidence type="ECO:0000313" key="2">
    <source>
        <dbReference type="Proteomes" id="UP000203996"/>
    </source>
</evidence>
<proteinExistence type="predicted"/>
<protein>
    <submittedName>
        <fullName evidence="1">ORF_9</fullName>
    </submittedName>
</protein>
<dbReference type="KEGG" id="vg:27924233"/>
<reference evidence="1 2" key="1">
    <citation type="journal article" date="2016" name="PLoS ONE">
        <title>Genome Sequencing and Analysis of Catopsilia pomona nucleopolyhedrovirus: A Distinct Species in Group I Alphabaculovirus.</title>
        <authorList>
            <person name="Wang J."/>
            <person name="Zhu Z."/>
            <person name="Zhang L."/>
            <person name="Hou D."/>
            <person name="Wang M."/>
            <person name="Arif B."/>
            <person name="Kou Z."/>
            <person name="Wang H."/>
            <person name="Deng F."/>
            <person name="Hu Z."/>
        </authorList>
    </citation>
    <scope>NUCLEOTIDE SEQUENCE [LARGE SCALE GENOMIC DNA]</scope>
    <source>
        <strain evidence="1">416</strain>
    </source>
</reference>